<name>M0FAF8_9EURY</name>
<dbReference type="GeneID" id="72713840"/>
<evidence type="ECO:0000313" key="2">
    <source>
        <dbReference type="EMBL" id="ELZ56237.1"/>
    </source>
</evidence>
<gene>
    <name evidence="2" type="ORF">C467_08660</name>
</gene>
<dbReference type="EMBL" id="AOJO01000038">
    <property type="protein sequence ID" value="ELZ56237.1"/>
    <property type="molecule type" value="Genomic_DNA"/>
</dbReference>
<protein>
    <submittedName>
        <fullName evidence="2">Uncharacterized protein</fullName>
    </submittedName>
</protein>
<dbReference type="Proteomes" id="UP000011689">
    <property type="component" value="Unassembled WGS sequence"/>
</dbReference>
<organism evidence="2 3">
    <name type="scientific">Halorubrum hochstenium ATCC 700873</name>
    <dbReference type="NCBI Taxonomy" id="1227481"/>
    <lineage>
        <taxon>Archaea</taxon>
        <taxon>Methanobacteriati</taxon>
        <taxon>Methanobacteriota</taxon>
        <taxon>Stenosarchaea group</taxon>
        <taxon>Halobacteria</taxon>
        <taxon>Halobacteriales</taxon>
        <taxon>Haloferacaceae</taxon>
        <taxon>Halorubrum</taxon>
    </lineage>
</organism>
<feature type="transmembrane region" description="Helical" evidence="1">
    <location>
        <begin position="66"/>
        <end position="84"/>
    </location>
</feature>
<evidence type="ECO:0000256" key="1">
    <source>
        <dbReference type="SAM" id="Phobius"/>
    </source>
</evidence>
<evidence type="ECO:0000313" key="3">
    <source>
        <dbReference type="Proteomes" id="UP000011689"/>
    </source>
</evidence>
<keyword evidence="1" id="KW-1133">Transmembrane helix</keyword>
<dbReference type="RefSeq" id="WP_008584086.1">
    <property type="nucleotide sequence ID" value="NZ_AOJO01000038.1"/>
</dbReference>
<proteinExistence type="predicted"/>
<reference evidence="2 3" key="1">
    <citation type="journal article" date="2014" name="PLoS Genet.">
        <title>Phylogenetically driven sequencing of extremely halophilic archaea reveals strategies for static and dynamic osmo-response.</title>
        <authorList>
            <person name="Becker E.A."/>
            <person name="Seitzer P.M."/>
            <person name="Tritt A."/>
            <person name="Larsen D."/>
            <person name="Krusor M."/>
            <person name="Yao A.I."/>
            <person name="Wu D."/>
            <person name="Madern D."/>
            <person name="Eisen J.A."/>
            <person name="Darling A.E."/>
            <person name="Facciotti M.T."/>
        </authorList>
    </citation>
    <scope>NUCLEOTIDE SEQUENCE [LARGE SCALE GENOMIC DNA]</scope>
    <source>
        <strain evidence="2 3">ATCC 700873</strain>
    </source>
</reference>
<feature type="transmembrane region" description="Helical" evidence="1">
    <location>
        <begin position="42"/>
        <end position="59"/>
    </location>
</feature>
<dbReference type="AlphaFoldDB" id="M0FAF8"/>
<feature type="transmembrane region" description="Helical" evidence="1">
    <location>
        <begin position="12"/>
        <end position="30"/>
    </location>
</feature>
<accession>M0FAF8</accession>
<keyword evidence="1" id="KW-0812">Transmembrane</keyword>
<keyword evidence="1" id="KW-0472">Membrane</keyword>
<feature type="transmembrane region" description="Helical" evidence="1">
    <location>
        <begin position="90"/>
        <end position="109"/>
    </location>
</feature>
<sequence length="116" mass="12354">MPNSGHGLERGVGIIVETAVVAIIIGEVVPLLVEQGLLPRGLFWWVIPVSIVSVVMTIDASRYWSWGYLGGVVIGIFIALPIFLEAGLLSALDLVIYSALALGTIALRVKIHSSGF</sequence>
<dbReference type="OrthoDB" id="275624at2157"/>
<comment type="caution">
    <text evidence="2">The sequence shown here is derived from an EMBL/GenBank/DDBJ whole genome shotgun (WGS) entry which is preliminary data.</text>
</comment>
<keyword evidence="3" id="KW-1185">Reference proteome</keyword>
<dbReference type="STRING" id="1227481.C467_08660"/>